<dbReference type="Gene3D" id="3.40.50.1240">
    <property type="entry name" value="Phosphoglycerate mutase-like"/>
    <property type="match status" value="1"/>
</dbReference>
<reference evidence="1" key="1">
    <citation type="submission" date="2023-11" db="EMBL/GenBank/DDBJ databases">
        <title>Scrofimicrobium hongkongense sp. nov., isolated from a patient with peritonitis.</title>
        <authorList>
            <person name="Lao H.Y."/>
            <person name="Wong A.Y.P."/>
            <person name="Ng T.L."/>
            <person name="Wong R.Y.L."/>
            <person name="Yau M.C.Y."/>
            <person name="Lam J.Y.W."/>
            <person name="Siu G.K.H."/>
        </authorList>
    </citation>
    <scope>NUCLEOTIDE SEQUENCE</scope>
    <source>
        <strain evidence="1">R131</strain>
    </source>
</reference>
<sequence length="159" mass="17037">MNTAILIRHAHAQDLAAGGDRFRPLSNRGRRQAENLGRDLAPRLAQPALALVSPAVRAQETFELLSEAAGVSIPSRTVEAIYGYEVDGILEVIRLCGEGSLVLVVGHEPLISDAAWQLAGPDGGAPVSVPTATALVFESELPWDQWQIGAARFRETYQG</sequence>
<dbReference type="InterPro" id="IPR013078">
    <property type="entry name" value="His_Pase_superF_clade-1"/>
</dbReference>
<dbReference type="KEGG" id="sapp:SAC06_04785"/>
<dbReference type="InterPro" id="IPR029033">
    <property type="entry name" value="His_PPase_superfam"/>
</dbReference>
<evidence type="ECO:0000313" key="1">
    <source>
        <dbReference type="EMBL" id="XBW08872.1"/>
    </source>
</evidence>
<dbReference type="SMART" id="SM00855">
    <property type="entry name" value="PGAM"/>
    <property type="match status" value="1"/>
</dbReference>
<dbReference type="EMBL" id="CP138335">
    <property type="protein sequence ID" value="XBW08872.1"/>
    <property type="molecule type" value="Genomic_DNA"/>
</dbReference>
<protein>
    <submittedName>
        <fullName evidence="1">Histidine phosphatase family protein</fullName>
    </submittedName>
</protein>
<proteinExistence type="predicted"/>
<gene>
    <name evidence="1" type="ORF">SAC06_04785</name>
</gene>
<dbReference type="RefSeq" id="WP_350259072.1">
    <property type="nucleotide sequence ID" value="NZ_CP138335.1"/>
</dbReference>
<dbReference type="Pfam" id="PF00300">
    <property type="entry name" value="His_Phos_1"/>
    <property type="match status" value="1"/>
</dbReference>
<dbReference type="SUPFAM" id="SSF53254">
    <property type="entry name" value="Phosphoglycerate mutase-like"/>
    <property type="match status" value="1"/>
</dbReference>
<name>A0AAU7VA13_9ACTO</name>
<organism evidence="1">
    <name type="scientific">Scrofimicrobium appendicitidis</name>
    <dbReference type="NCBI Taxonomy" id="3079930"/>
    <lineage>
        <taxon>Bacteria</taxon>
        <taxon>Bacillati</taxon>
        <taxon>Actinomycetota</taxon>
        <taxon>Actinomycetes</taxon>
        <taxon>Actinomycetales</taxon>
        <taxon>Actinomycetaceae</taxon>
        <taxon>Scrofimicrobium</taxon>
    </lineage>
</organism>
<dbReference type="AlphaFoldDB" id="A0AAU7VA13"/>
<dbReference type="CDD" id="cd07067">
    <property type="entry name" value="HP_PGM_like"/>
    <property type="match status" value="1"/>
</dbReference>
<accession>A0AAU7VA13</accession>